<accession>A0AA86RCB1</accession>
<dbReference type="Gene3D" id="2.130.10.10">
    <property type="entry name" value="YVTN repeat-like/Quinoprotein amine dehydrogenase"/>
    <property type="match status" value="1"/>
</dbReference>
<dbReference type="InterPro" id="IPR015943">
    <property type="entry name" value="WD40/YVTN_repeat-like_dom_sf"/>
</dbReference>
<evidence type="ECO:0000313" key="2">
    <source>
        <dbReference type="EMBL" id="CAI9975331.1"/>
    </source>
</evidence>
<dbReference type="Proteomes" id="UP001642409">
    <property type="component" value="Unassembled WGS sequence"/>
</dbReference>
<proteinExistence type="predicted"/>
<dbReference type="SUPFAM" id="SSF50978">
    <property type="entry name" value="WD40 repeat-like"/>
    <property type="match status" value="1"/>
</dbReference>
<dbReference type="EMBL" id="CAXDID020000020">
    <property type="protein sequence ID" value="CAL5986340.1"/>
    <property type="molecule type" value="Genomic_DNA"/>
</dbReference>
<sequence length="440" mass="49270">MSDTLLTIETEGTVTAVCASPTNSLQLCYATIIKNFVIRELVPPEQLSDSEIDSEDIDFENKLKPHSEVIFKQVMDDVIRQIHWDEKEIVLAMRSKVLICTLSEEESVLKLNEKTSIDVKQPISKMLVSDDHYIIGTDEGDIFVFKRSNTQKPFKHITDAADYISDMDLTANCFAATSGDGSVYIYDENFKKLDSNATEDFDFTAVRIIGDKVVVGTNNNRILIYKVDNAALPCQIVKQPAEIEFIQRYQNFFLVGLSSGQLRGLLEQPLKDIGIMATTQKKPLMVGAGNCDQSLFYTGGADNRIFVLNFGWLLDEGEQGAADLVHEGLQNGIGADQGFIPKNEPEQIVVNEEEEEENEESELTELAELSSDVTDSDDSDDENGKYVKKIIKPGHLASDSSFSDFFKFEKTEKSKKQKTREGTYGKGEQHAEKKEFFKGL</sequence>
<evidence type="ECO:0000313" key="4">
    <source>
        <dbReference type="Proteomes" id="UP001642409"/>
    </source>
</evidence>
<evidence type="ECO:0000256" key="1">
    <source>
        <dbReference type="SAM" id="MobiDB-lite"/>
    </source>
</evidence>
<dbReference type="EMBL" id="CATOUU010001169">
    <property type="protein sequence ID" value="CAI9975331.1"/>
    <property type="molecule type" value="Genomic_DNA"/>
</dbReference>
<reference evidence="3 4" key="2">
    <citation type="submission" date="2024-07" db="EMBL/GenBank/DDBJ databases">
        <authorList>
            <person name="Akdeniz Z."/>
        </authorList>
    </citation>
    <scope>NUCLEOTIDE SEQUENCE [LARGE SCALE GENOMIC DNA]</scope>
</reference>
<dbReference type="AlphaFoldDB" id="A0AA86RCB1"/>
<keyword evidence="4" id="KW-1185">Reference proteome</keyword>
<comment type="caution">
    <text evidence="2">The sequence shown here is derived from an EMBL/GenBank/DDBJ whole genome shotgun (WGS) entry which is preliminary data.</text>
</comment>
<protein>
    <submittedName>
        <fullName evidence="2">WD40 repeat protein</fullName>
    </submittedName>
    <submittedName>
        <fullName evidence="3">WD40_repeat protein</fullName>
    </submittedName>
</protein>
<name>A0AA86RCB1_9EUKA</name>
<feature type="region of interest" description="Disordered" evidence="1">
    <location>
        <begin position="410"/>
        <end position="440"/>
    </location>
</feature>
<reference evidence="2" key="1">
    <citation type="submission" date="2023-06" db="EMBL/GenBank/DDBJ databases">
        <authorList>
            <person name="Kurt Z."/>
        </authorList>
    </citation>
    <scope>NUCLEOTIDE SEQUENCE</scope>
</reference>
<evidence type="ECO:0000313" key="3">
    <source>
        <dbReference type="EMBL" id="CAL5986340.1"/>
    </source>
</evidence>
<feature type="compositionally biased region" description="Acidic residues" evidence="1">
    <location>
        <begin position="352"/>
        <end position="365"/>
    </location>
</feature>
<organism evidence="2">
    <name type="scientific">Hexamita inflata</name>
    <dbReference type="NCBI Taxonomy" id="28002"/>
    <lineage>
        <taxon>Eukaryota</taxon>
        <taxon>Metamonada</taxon>
        <taxon>Diplomonadida</taxon>
        <taxon>Hexamitidae</taxon>
        <taxon>Hexamitinae</taxon>
        <taxon>Hexamita</taxon>
    </lineage>
</organism>
<gene>
    <name evidence="2" type="ORF">HINF_LOCUS62976</name>
    <name evidence="3" type="ORF">HINF_LOCUS9358</name>
</gene>
<dbReference type="InterPro" id="IPR036322">
    <property type="entry name" value="WD40_repeat_dom_sf"/>
</dbReference>
<feature type="region of interest" description="Disordered" evidence="1">
    <location>
        <begin position="352"/>
        <end position="385"/>
    </location>
</feature>